<proteinExistence type="predicted"/>
<reference evidence="1 2" key="1">
    <citation type="journal article" date="2018" name="Science">
        <title>The opium poppy genome and morphinan production.</title>
        <authorList>
            <person name="Guo L."/>
            <person name="Winzer T."/>
            <person name="Yang X."/>
            <person name="Li Y."/>
            <person name="Ning Z."/>
            <person name="He Z."/>
            <person name="Teodor R."/>
            <person name="Lu Y."/>
            <person name="Bowser T.A."/>
            <person name="Graham I.A."/>
            <person name="Ye K."/>
        </authorList>
    </citation>
    <scope>NUCLEOTIDE SEQUENCE [LARGE SCALE GENOMIC DNA]</scope>
    <source>
        <strain evidence="2">cv. HN1</strain>
        <tissue evidence="1">Leaves</tissue>
    </source>
</reference>
<dbReference type="SUPFAM" id="SSF143113">
    <property type="entry name" value="NAP-like"/>
    <property type="match status" value="1"/>
</dbReference>
<organism evidence="1 2">
    <name type="scientific">Papaver somniferum</name>
    <name type="common">Opium poppy</name>
    <dbReference type="NCBI Taxonomy" id="3469"/>
    <lineage>
        <taxon>Eukaryota</taxon>
        <taxon>Viridiplantae</taxon>
        <taxon>Streptophyta</taxon>
        <taxon>Embryophyta</taxon>
        <taxon>Tracheophyta</taxon>
        <taxon>Spermatophyta</taxon>
        <taxon>Magnoliopsida</taxon>
        <taxon>Ranunculales</taxon>
        <taxon>Papaveraceae</taxon>
        <taxon>Papaveroideae</taxon>
        <taxon>Papaver</taxon>
    </lineage>
</organism>
<dbReference type="Proteomes" id="UP000316621">
    <property type="component" value="Chromosome 9"/>
</dbReference>
<protein>
    <submittedName>
        <fullName evidence="1">Uncharacterized protein</fullName>
    </submittedName>
</protein>
<dbReference type="STRING" id="3469.A0A4Y7KZH8"/>
<evidence type="ECO:0000313" key="1">
    <source>
        <dbReference type="EMBL" id="RZC77501.1"/>
    </source>
</evidence>
<gene>
    <name evidence="1" type="ORF">C5167_001649</name>
</gene>
<accession>A0A4Y7KZH8</accession>
<sequence length="89" mass="10260">MKRNEVLAKEKMSCNEGPLEPKGFKLDFYSDENPYFNNAVPTKTYHVLDDDEIDGYKHVNGKPRNRGTICKTDSTNTVIRKISDTRYSI</sequence>
<name>A0A4Y7KZH8_PAPSO</name>
<keyword evidence="2" id="KW-1185">Reference proteome</keyword>
<dbReference type="Gene3D" id="3.30.1120.90">
    <property type="entry name" value="Nucleosome assembly protein"/>
    <property type="match status" value="1"/>
</dbReference>
<dbReference type="EMBL" id="CM010723">
    <property type="protein sequence ID" value="RZC77501.1"/>
    <property type="molecule type" value="Genomic_DNA"/>
</dbReference>
<evidence type="ECO:0000313" key="2">
    <source>
        <dbReference type="Proteomes" id="UP000316621"/>
    </source>
</evidence>
<dbReference type="InterPro" id="IPR037231">
    <property type="entry name" value="NAP-like_sf"/>
</dbReference>
<dbReference type="AlphaFoldDB" id="A0A4Y7KZH8"/>
<dbReference type="Gramene" id="RZC77501">
    <property type="protein sequence ID" value="RZC77501"/>
    <property type="gene ID" value="C5167_001649"/>
</dbReference>